<evidence type="ECO:0000313" key="2">
    <source>
        <dbReference type="Proteomes" id="UP000809137"/>
    </source>
</evidence>
<keyword evidence="2" id="KW-1185">Reference proteome</keyword>
<gene>
    <name evidence="1" type="ORF">JJB79_16605</name>
</gene>
<reference evidence="1 2" key="1">
    <citation type="submission" date="2021-01" db="EMBL/GenBank/DDBJ databases">
        <title>Complete genome sequence of Pantoea eucrina OB49, a heavy metal tolerant bacterium with PGPR potential isolated from wheat in Algeria.</title>
        <authorList>
            <person name="Lekired A."/>
            <person name="Ouzari I.H."/>
        </authorList>
    </citation>
    <scope>NUCLEOTIDE SEQUENCE [LARGE SCALE GENOMIC DNA]</scope>
    <source>
        <strain evidence="1 2">OB49</strain>
    </source>
</reference>
<accession>A0ABS1Z9R6</accession>
<proteinExistence type="predicted"/>
<organism evidence="1 2">
    <name type="scientific">Pantoea eucrina</name>
    <dbReference type="NCBI Taxonomy" id="472693"/>
    <lineage>
        <taxon>Bacteria</taxon>
        <taxon>Pseudomonadati</taxon>
        <taxon>Pseudomonadota</taxon>
        <taxon>Gammaproteobacteria</taxon>
        <taxon>Enterobacterales</taxon>
        <taxon>Erwiniaceae</taxon>
        <taxon>Pantoea</taxon>
    </lineage>
</organism>
<evidence type="ECO:0000313" key="1">
    <source>
        <dbReference type="EMBL" id="MBM0749012.1"/>
    </source>
</evidence>
<comment type="caution">
    <text evidence="1">The sequence shown here is derived from an EMBL/GenBank/DDBJ whole genome shotgun (WGS) entry which is preliminary data.</text>
</comment>
<protein>
    <submittedName>
        <fullName evidence="1">Phage tail protein</fullName>
    </submittedName>
</protein>
<dbReference type="Proteomes" id="UP000809137">
    <property type="component" value="Unassembled WGS sequence"/>
</dbReference>
<dbReference type="EMBL" id="JAFCXS010000015">
    <property type="protein sequence ID" value="MBM0749012.1"/>
    <property type="molecule type" value="Genomic_DNA"/>
</dbReference>
<dbReference type="RefSeq" id="WP_052246525.1">
    <property type="nucleotide sequence ID" value="NZ_JAFCXS010000015.1"/>
</dbReference>
<name>A0ABS1Z9R6_9GAMM</name>
<sequence>MIRNWVKDRLTKEKSTSELWSGFANILQSVFEQAVEPTLERITNRKSYFTMDKDDLTLRMSEYGRFFVVAETTDTSRPVLLAQRLDEVHFKGTDKPITSTFWREFDNLPVTWQPLYAPVDQEKAPYGSFFTTKEGVEVAQEQYGEFFLTSRAQISVALNELYERYGYVEQTEAVNKLLSQFDQIIEPLLPLHIVFDGVALFISFELTADSERVRLISAGIDYRAKMSYADLQSEIKTLHMTSQQLHVMSPEPVREARYVKRYDALPADAWWNDYQNKPDAAPAPVVITSAGGDSRARLFTEEGVEYIAILKGDYQGVTVTRDDGSSETVAFPFDGTPEFILALPADGSDTSTVTMLFYEQFVS</sequence>